<keyword evidence="4 7" id="KW-0808">Transferase</keyword>
<evidence type="ECO:0000256" key="4">
    <source>
        <dbReference type="ARBA" id="ARBA00022679"/>
    </source>
</evidence>
<dbReference type="Gene3D" id="3.40.50.1950">
    <property type="entry name" value="Flavin prenyltransferase-like"/>
    <property type="match status" value="1"/>
</dbReference>
<evidence type="ECO:0000313" key="10">
    <source>
        <dbReference type="Proteomes" id="UP000317243"/>
    </source>
</evidence>
<feature type="binding site" evidence="7">
    <location>
        <position position="124"/>
    </location>
    <ligand>
        <name>FMN</name>
        <dbReference type="ChEBI" id="CHEBI:58210"/>
    </ligand>
</feature>
<evidence type="ECO:0000256" key="3">
    <source>
        <dbReference type="ARBA" id="ARBA00022643"/>
    </source>
</evidence>
<dbReference type="Proteomes" id="UP000317243">
    <property type="component" value="Unassembled WGS sequence"/>
</dbReference>
<dbReference type="NCBIfam" id="TIGR00421">
    <property type="entry name" value="ubiX_pad"/>
    <property type="match status" value="1"/>
</dbReference>
<dbReference type="PANTHER" id="PTHR43374:SF1">
    <property type="entry name" value="FLAVIN PRENYLTRANSFERASE PAD1, MITOCHONDRIAL"/>
    <property type="match status" value="1"/>
</dbReference>
<dbReference type="NCBIfam" id="NF004685">
    <property type="entry name" value="PRK06029.1"/>
    <property type="match status" value="1"/>
</dbReference>
<evidence type="ECO:0000313" key="9">
    <source>
        <dbReference type="EMBL" id="TWT55759.1"/>
    </source>
</evidence>
<keyword evidence="3 7" id="KW-0288">FMN</keyword>
<organism evidence="9 10">
    <name type="scientific">Thalassoglobus neptunius</name>
    <dbReference type="NCBI Taxonomy" id="1938619"/>
    <lineage>
        <taxon>Bacteria</taxon>
        <taxon>Pseudomonadati</taxon>
        <taxon>Planctomycetota</taxon>
        <taxon>Planctomycetia</taxon>
        <taxon>Planctomycetales</taxon>
        <taxon>Planctomycetaceae</taxon>
        <taxon>Thalassoglobus</taxon>
    </lineage>
</organism>
<dbReference type="InterPro" id="IPR036551">
    <property type="entry name" value="Flavin_trans-like"/>
</dbReference>
<dbReference type="RefSeq" id="WP_146510104.1">
    <property type="nucleotide sequence ID" value="NZ_SIHI01000002.1"/>
</dbReference>
<evidence type="ECO:0000256" key="1">
    <source>
        <dbReference type="ARBA" id="ARBA00022602"/>
    </source>
</evidence>
<feature type="binding site" evidence="7">
    <location>
        <begin position="11"/>
        <end position="13"/>
    </location>
    <ligand>
        <name>FMN</name>
        <dbReference type="ChEBI" id="CHEBI:58210"/>
    </ligand>
</feature>
<comment type="function">
    <text evidence="7">Flavin prenyltransferase that catalyzes the synthesis of the prenylated FMN cofactor (prenyl-FMN) for 4-hydroxy-3-polyprenylbenzoic acid decarboxylase UbiD. The prenyltransferase is metal-independent and links a dimethylallyl moiety from dimethylallyl monophosphate (DMAP) to the flavin N5 and C6 atoms of FMN.</text>
</comment>
<sequence>MKKRIIIGLSGASAVIYGIRTLEHLRALPEIETHLILSQGARVTIPIETRYTCQEVEQLADVAYREDNMAAAVSSGSFRTDGMMVIPCSMKSLSGIANSYADNLLVRAADVCLKEKRKLILAVRETPLHKGHLELMLKAADLGALILPPTPAFYHHPESIEDILDQTIGKALDYFEIEHSLFKRWGEKSEGRSSSD</sequence>
<feature type="domain" description="Flavoprotein" evidence="8">
    <location>
        <begin position="3"/>
        <end position="169"/>
    </location>
</feature>
<gene>
    <name evidence="7 9" type="primary">ubiX</name>
    <name evidence="9" type="ORF">KOR42_25700</name>
</gene>
<evidence type="ECO:0000256" key="5">
    <source>
        <dbReference type="ARBA" id="ARBA00050612"/>
    </source>
</evidence>
<comment type="caution">
    <text evidence="9">The sequence shown here is derived from an EMBL/GenBank/DDBJ whole genome shotgun (WGS) entry which is preliminary data.</text>
</comment>
<dbReference type="SUPFAM" id="SSF52507">
    <property type="entry name" value="Homo-oligomeric flavin-containing Cys decarboxylases, HFCD"/>
    <property type="match status" value="1"/>
</dbReference>
<accession>A0A5C5WZN5</accession>
<dbReference type="GO" id="GO:0016831">
    <property type="term" value="F:carboxy-lyase activity"/>
    <property type="evidence" value="ECO:0007669"/>
    <property type="project" value="TreeGrafter"/>
</dbReference>
<dbReference type="EMBL" id="SIHI01000002">
    <property type="protein sequence ID" value="TWT55759.1"/>
    <property type="molecule type" value="Genomic_DNA"/>
</dbReference>
<dbReference type="PANTHER" id="PTHR43374">
    <property type="entry name" value="FLAVIN PRENYLTRANSFERASE"/>
    <property type="match status" value="1"/>
</dbReference>
<dbReference type="GO" id="GO:0106141">
    <property type="term" value="F:flavin prenyltransferase activity"/>
    <property type="evidence" value="ECO:0007669"/>
    <property type="project" value="UniProtKB-EC"/>
</dbReference>
<feature type="binding site" evidence="7">
    <location>
        <position position="154"/>
    </location>
    <ligand>
        <name>dimethylallyl phosphate</name>
        <dbReference type="ChEBI" id="CHEBI:88052"/>
    </ligand>
</feature>
<comment type="similarity">
    <text evidence="6 7">Belongs to the UbiX/PAD1 family.</text>
</comment>
<reference evidence="9 10" key="1">
    <citation type="submission" date="2019-02" db="EMBL/GenBank/DDBJ databases">
        <title>Deep-cultivation of Planctomycetes and their phenomic and genomic characterization uncovers novel biology.</title>
        <authorList>
            <person name="Wiegand S."/>
            <person name="Jogler M."/>
            <person name="Boedeker C."/>
            <person name="Pinto D."/>
            <person name="Vollmers J."/>
            <person name="Rivas-Marin E."/>
            <person name="Kohn T."/>
            <person name="Peeters S.H."/>
            <person name="Heuer A."/>
            <person name="Rast P."/>
            <person name="Oberbeckmann S."/>
            <person name="Bunk B."/>
            <person name="Jeske O."/>
            <person name="Meyerdierks A."/>
            <person name="Storesund J.E."/>
            <person name="Kallscheuer N."/>
            <person name="Luecker S."/>
            <person name="Lage O.M."/>
            <person name="Pohl T."/>
            <person name="Merkel B.J."/>
            <person name="Hornburger P."/>
            <person name="Mueller R.-W."/>
            <person name="Bruemmer F."/>
            <person name="Labrenz M."/>
            <person name="Spormann A.M."/>
            <person name="Op Den Camp H."/>
            <person name="Overmann J."/>
            <person name="Amann R."/>
            <person name="Jetten M.S.M."/>
            <person name="Mascher T."/>
            <person name="Medema M.H."/>
            <person name="Devos D.P."/>
            <person name="Kaster A.-K."/>
            <person name="Ovreas L."/>
            <person name="Rohde M."/>
            <person name="Galperin M.Y."/>
            <person name="Jogler C."/>
        </authorList>
    </citation>
    <scope>NUCLEOTIDE SEQUENCE [LARGE SCALE GENOMIC DNA]</scope>
    <source>
        <strain evidence="9 10">KOR42</strain>
    </source>
</reference>
<feature type="binding site" evidence="7">
    <location>
        <position position="38"/>
    </location>
    <ligand>
        <name>FMN</name>
        <dbReference type="ChEBI" id="CHEBI:58210"/>
    </ligand>
</feature>
<dbReference type="InterPro" id="IPR004507">
    <property type="entry name" value="UbiX-like"/>
</dbReference>
<evidence type="ECO:0000256" key="6">
    <source>
        <dbReference type="ARBA" id="ARBA00060793"/>
    </source>
</evidence>
<evidence type="ECO:0000259" key="8">
    <source>
        <dbReference type="Pfam" id="PF02441"/>
    </source>
</evidence>
<keyword evidence="9" id="KW-0456">Lyase</keyword>
<feature type="binding site" evidence="7">
    <location>
        <begin position="89"/>
        <end position="92"/>
    </location>
    <ligand>
        <name>FMN</name>
        <dbReference type="ChEBI" id="CHEBI:58210"/>
    </ligand>
</feature>
<protein>
    <recommendedName>
        <fullName evidence="7">Flavin prenyltransferase UbiX</fullName>
        <ecNumber evidence="7">2.5.1.129</ecNumber>
    </recommendedName>
</protein>
<keyword evidence="10" id="KW-1185">Reference proteome</keyword>
<comment type="catalytic activity">
    <reaction evidence="5 7">
        <text>dimethylallyl phosphate + FMNH2 = prenylated FMNH2 + phosphate</text>
        <dbReference type="Rhea" id="RHEA:37743"/>
        <dbReference type="ChEBI" id="CHEBI:43474"/>
        <dbReference type="ChEBI" id="CHEBI:57618"/>
        <dbReference type="ChEBI" id="CHEBI:87467"/>
        <dbReference type="ChEBI" id="CHEBI:88052"/>
        <dbReference type="EC" id="2.5.1.129"/>
    </reaction>
</comment>
<dbReference type="OrthoDB" id="9781577at2"/>
<dbReference type="HAMAP" id="MF_01984">
    <property type="entry name" value="ubiX_pad"/>
    <property type="match status" value="1"/>
</dbReference>
<dbReference type="AlphaFoldDB" id="A0A5C5WZN5"/>
<evidence type="ECO:0000256" key="2">
    <source>
        <dbReference type="ARBA" id="ARBA00022630"/>
    </source>
</evidence>
<feature type="binding site" evidence="7">
    <location>
        <position position="170"/>
    </location>
    <ligand>
        <name>dimethylallyl phosphate</name>
        <dbReference type="ChEBI" id="CHEBI:88052"/>
    </ligand>
</feature>
<proteinExistence type="inferred from homology"/>
<dbReference type="InterPro" id="IPR003382">
    <property type="entry name" value="Flavoprotein"/>
</dbReference>
<keyword evidence="1 7" id="KW-0637">Prenyltransferase</keyword>
<name>A0A5C5WZN5_9PLAN</name>
<dbReference type="FunFam" id="3.40.50.1950:FF:000001">
    <property type="entry name" value="Flavin prenyltransferase UbiX"/>
    <property type="match status" value="1"/>
</dbReference>
<dbReference type="EC" id="2.5.1.129" evidence="7"/>
<evidence type="ECO:0000256" key="7">
    <source>
        <dbReference type="HAMAP-Rule" id="MF_01984"/>
    </source>
</evidence>
<comment type="caution">
    <text evidence="7">Lacks conserved residue(s) required for the propagation of feature annotation.</text>
</comment>
<keyword evidence="2 7" id="KW-0285">Flavoprotein</keyword>
<dbReference type="Pfam" id="PF02441">
    <property type="entry name" value="Flavoprotein"/>
    <property type="match status" value="1"/>
</dbReference>